<proteinExistence type="predicted"/>
<dbReference type="Gene3D" id="3.40.50.1820">
    <property type="entry name" value="alpha/beta hydrolase"/>
    <property type="match status" value="1"/>
</dbReference>
<name>A0ABP1FW80_9CHLO</name>
<sequence>MSPVEPRERSPIVFIPGLAGSALEAKLDRTDAPAWWCSRKTNGYKRVWFSFSEASKPSCLLDQLALFYDESTGRYRNHDGIEIRAVDFGGLEGIDALHPGLPRLTPMFSKLTQAFKDEGYQERRHLFGAPYDFRLAPDGLEQEGYFADLAELIEGAVASNGGRPATIVAHSLGCLVSLYFIARRSRQWLQKHISGLVAISGPWGGAVSSLKGSISGDSFDVPVIPHNIFRPLQSSAPSGPWMFPAPDMWRDEASPHLP</sequence>
<dbReference type="Pfam" id="PF02450">
    <property type="entry name" value="LCAT"/>
    <property type="match status" value="1"/>
</dbReference>
<dbReference type="PANTHER" id="PTHR11440">
    <property type="entry name" value="LECITHIN-CHOLESTEROL ACYLTRANSFERASE-RELATED"/>
    <property type="match status" value="1"/>
</dbReference>
<dbReference type="InterPro" id="IPR029058">
    <property type="entry name" value="AB_hydrolase_fold"/>
</dbReference>
<reference evidence="1 2" key="1">
    <citation type="submission" date="2024-06" db="EMBL/GenBank/DDBJ databases">
        <authorList>
            <person name="Kraege A."/>
            <person name="Thomma B."/>
        </authorList>
    </citation>
    <scope>NUCLEOTIDE SEQUENCE [LARGE SCALE GENOMIC DNA]</scope>
</reference>
<dbReference type="InterPro" id="IPR003386">
    <property type="entry name" value="LACT/PDAT_acylTrfase"/>
</dbReference>
<gene>
    <name evidence="1" type="primary">g5211</name>
    <name evidence="1" type="ORF">VP750_LOCUS4454</name>
</gene>
<keyword evidence="2" id="KW-1185">Reference proteome</keyword>
<comment type="caution">
    <text evidence="1">The sequence shown here is derived from an EMBL/GenBank/DDBJ whole genome shotgun (WGS) entry which is preliminary data.</text>
</comment>
<protein>
    <submittedName>
        <fullName evidence="1">G5211 protein</fullName>
    </submittedName>
</protein>
<organism evidence="1 2">
    <name type="scientific">Coccomyxa viridis</name>
    <dbReference type="NCBI Taxonomy" id="1274662"/>
    <lineage>
        <taxon>Eukaryota</taxon>
        <taxon>Viridiplantae</taxon>
        <taxon>Chlorophyta</taxon>
        <taxon>core chlorophytes</taxon>
        <taxon>Trebouxiophyceae</taxon>
        <taxon>Trebouxiophyceae incertae sedis</taxon>
        <taxon>Coccomyxaceae</taxon>
        <taxon>Coccomyxa</taxon>
    </lineage>
</organism>
<dbReference type="SUPFAM" id="SSF53474">
    <property type="entry name" value="alpha/beta-Hydrolases"/>
    <property type="match status" value="1"/>
</dbReference>
<dbReference type="EMBL" id="CAXHTA020000007">
    <property type="protein sequence ID" value="CAL5222795.1"/>
    <property type="molecule type" value="Genomic_DNA"/>
</dbReference>
<dbReference type="Proteomes" id="UP001497392">
    <property type="component" value="Unassembled WGS sequence"/>
</dbReference>
<accession>A0ABP1FW80</accession>
<evidence type="ECO:0000313" key="2">
    <source>
        <dbReference type="Proteomes" id="UP001497392"/>
    </source>
</evidence>
<evidence type="ECO:0000313" key="1">
    <source>
        <dbReference type="EMBL" id="CAL5222795.1"/>
    </source>
</evidence>